<evidence type="ECO:0000256" key="1">
    <source>
        <dbReference type="PIRSR" id="PIRSR005962-1"/>
    </source>
</evidence>
<dbReference type="PATRIC" id="fig|742737.3.peg.2647"/>
<proteinExistence type="predicted"/>
<evidence type="ECO:0000313" key="3">
    <source>
        <dbReference type="EMBL" id="EHI59331.1"/>
    </source>
</evidence>
<dbReference type="InterPro" id="IPR002933">
    <property type="entry name" value="Peptidase_M20"/>
</dbReference>
<comment type="caution">
    <text evidence="3">The sequence shown here is derived from an EMBL/GenBank/DDBJ whole genome shotgun (WGS) entry which is preliminary data.</text>
</comment>
<gene>
    <name evidence="3" type="ORF">HMPREF9473_02638</name>
</gene>
<dbReference type="AlphaFoldDB" id="G5IGL0"/>
<dbReference type="PIRSF" id="PIRSF005962">
    <property type="entry name" value="Pept_M20D_amidohydro"/>
    <property type="match status" value="1"/>
</dbReference>
<keyword evidence="1" id="KW-0479">Metal-binding</keyword>
<evidence type="ECO:0000313" key="4">
    <source>
        <dbReference type="Proteomes" id="UP000005384"/>
    </source>
</evidence>
<dbReference type="InterPro" id="IPR011650">
    <property type="entry name" value="Peptidase_M20_dimer"/>
</dbReference>
<feature type="binding site" evidence="1">
    <location>
        <position position="111"/>
    </location>
    <ligand>
        <name>Mn(2+)</name>
        <dbReference type="ChEBI" id="CHEBI:29035"/>
        <label>2</label>
    </ligand>
</feature>
<accession>G5IGL0</accession>
<feature type="binding site" evidence="1">
    <location>
        <position position="109"/>
    </location>
    <ligand>
        <name>Mn(2+)</name>
        <dbReference type="ChEBI" id="CHEBI:29035"/>
        <label>2</label>
    </ligand>
</feature>
<reference evidence="3 4" key="1">
    <citation type="submission" date="2011-08" db="EMBL/GenBank/DDBJ databases">
        <title>The Genome Sequence of Clostridium hathewayi WAL-18680.</title>
        <authorList>
            <consortium name="The Broad Institute Genome Sequencing Platform"/>
            <person name="Earl A."/>
            <person name="Ward D."/>
            <person name="Feldgarden M."/>
            <person name="Gevers D."/>
            <person name="Finegold S.M."/>
            <person name="Summanen P.H."/>
            <person name="Molitoris D.R."/>
            <person name="Song M."/>
            <person name="Daigneault M."/>
            <person name="Allen-Vercoe E."/>
            <person name="Young S.K."/>
            <person name="Zeng Q."/>
            <person name="Gargeya S."/>
            <person name="Fitzgerald M."/>
            <person name="Haas B."/>
            <person name="Abouelleil A."/>
            <person name="Alvarado L."/>
            <person name="Arachchi H.M."/>
            <person name="Berlin A."/>
            <person name="Brown A."/>
            <person name="Chapman S.B."/>
            <person name="Chen Z."/>
            <person name="Dunbar C."/>
            <person name="Freedman E."/>
            <person name="Gearin G."/>
            <person name="Gellesch M."/>
            <person name="Goldberg J."/>
            <person name="Griggs A."/>
            <person name="Gujja S."/>
            <person name="Heiman D."/>
            <person name="Howarth C."/>
            <person name="Larson L."/>
            <person name="Lui A."/>
            <person name="MacDonald P.J.P."/>
            <person name="Montmayeur A."/>
            <person name="Murphy C."/>
            <person name="Neiman D."/>
            <person name="Pearson M."/>
            <person name="Priest M."/>
            <person name="Roberts A."/>
            <person name="Saif S."/>
            <person name="Shea T."/>
            <person name="Shenoy N."/>
            <person name="Sisk P."/>
            <person name="Stolte C."/>
            <person name="Sykes S."/>
            <person name="Wortman J."/>
            <person name="Nusbaum C."/>
            <person name="Birren B."/>
        </authorList>
    </citation>
    <scope>NUCLEOTIDE SEQUENCE [LARGE SCALE GENOMIC DNA]</scope>
    <source>
        <strain evidence="3 4">WAL-18680</strain>
    </source>
</reference>
<dbReference type="Pfam" id="PF07687">
    <property type="entry name" value="M20_dimer"/>
    <property type="match status" value="1"/>
</dbReference>
<feature type="binding site" evidence="1">
    <location>
        <position position="369"/>
    </location>
    <ligand>
        <name>Mn(2+)</name>
        <dbReference type="ChEBI" id="CHEBI:29035"/>
        <label>2</label>
    </ligand>
</feature>
<dbReference type="GO" id="GO:0016787">
    <property type="term" value="F:hydrolase activity"/>
    <property type="evidence" value="ECO:0007669"/>
    <property type="project" value="InterPro"/>
</dbReference>
<sequence length="398" mass="43755">MMEREQLTALLHEVEPQMRAYRRWFHEHPELSGIEKETSAKILEVVKAQGLSWEMVGDYGIIARIEGGFEGKTVVLRADMDALPVKESRENLSGEKVSVSGNDGVSHACGHDAHMAMMLGAMLVLNRLKSQLHGTVLVVFEQAEETGRGVDQMMEALKRYPVDTCYATHVYAGLENGRLCVQPGERMAALTSFTIRVKGKGGHASRPDLTVNPLMCMAQILVNLNSIWTGEINPAKTVTLGIGAMKCGEKGNVIADEGTFSGTMRYFDVEEGKKAFESVKRVCMLVAEAHRCTVEFERILQADCSVINDVSCSERAASGIRELFGEEVLADCEPWFATESMGVYLAKYPGVLAFLGIRDEEHGYGAGHHTKEFDLDEGVLIRGCGAAVKYAVDTLEER</sequence>
<dbReference type="InterPro" id="IPR036264">
    <property type="entry name" value="Bact_exopeptidase_dim_dom"/>
</dbReference>
<dbReference type="SUPFAM" id="SSF55031">
    <property type="entry name" value="Bacterial exopeptidase dimerisation domain"/>
    <property type="match status" value="1"/>
</dbReference>
<feature type="domain" description="Peptidase M20 dimerisation" evidence="2">
    <location>
        <begin position="191"/>
        <end position="283"/>
    </location>
</feature>
<feature type="binding site" evidence="1">
    <location>
        <position position="145"/>
    </location>
    <ligand>
        <name>Mn(2+)</name>
        <dbReference type="ChEBI" id="CHEBI:29035"/>
        <label>2</label>
    </ligand>
</feature>
<dbReference type="NCBIfam" id="TIGR01891">
    <property type="entry name" value="amidohydrolases"/>
    <property type="match status" value="1"/>
</dbReference>
<dbReference type="HOGENOM" id="CLU_023257_0_1_9"/>
<keyword evidence="1" id="KW-0464">Manganese</keyword>
<dbReference type="RefSeq" id="WP_006780617.1">
    <property type="nucleotide sequence ID" value="NZ_CP040506.1"/>
</dbReference>
<comment type="cofactor">
    <cofactor evidence="1">
        <name>Mn(2+)</name>
        <dbReference type="ChEBI" id="CHEBI:29035"/>
    </cofactor>
    <text evidence="1">The Mn(2+) ion enhances activity.</text>
</comment>
<dbReference type="OrthoDB" id="9776731at2"/>
<organism evidence="3 4">
    <name type="scientific">Hungatella hathewayi WAL-18680</name>
    <dbReference type="NCBI Taxonomy" id="742737"/>
    <lineage>
        <taxon>Bacteria</taxon>
        <taxon>Bacillati</taxon>
        <taxon>Bacillota</taxon>
        <taxon>Clostridia</taxon>
        <taxon>Lachnospirales</taxon>
        <taxon>Lachnospiraceae</taxon>
        <taxon>Hungatella</taxon>
    </lineage>
</organism>
<protein>
    <recommendedName>
        <fullName evidence="2">Peptidase M20 dimerisation domain-containing protein</fullName>
    </recommendedName>
</protein>
<dbReference type="PANTHER" id="PTHR11014:SF63">
    <property type="entry name" value="METALLOPEPTIDASE, PUTATIVE (AFU_ORTHOLOGUE AFUA_6G09600)-RELATED"/>
    <property type="match status" value="1"/>
</dbReference>
<dbReference type="Pfam" id="PF01546">
    <property type="entry name" value="Peptidase_M20"/>
    <property type="match status" value="1"/>
</dbReference>
<evidence type="ECO:0000259" key="2">
    <source>
        <dbReference type="Pfam" id="PF07687"/>
    </source>
</evidence>
<dbReference type="EMBL" id="ADLN01000060">
    <property type="protein sequence ID" value="EHI59331.1"/>
    <property type="molecule type" value="Genomic_DNA"/>
</dbReference>
<keyword evidence="4" id="KW-1185">Reference proteome</keyword>
<name>G5IGL0_9FIRM</name>
<dbReference type="InterPro" id="IPR017439">
    <property type="entry name" value="Amidohydrolase"/>
</dbReference>
<dbReference type="SUPFAM" id="SSF53187">
    <property type="entry name" value="Zn-dependent exopeptidases"/>
    <property type="match status" value="1"/>
</dbReference>
<feature type="binding site" evidence="1">
    <location>
        <position position="169"/>
    </location>
    <ligand>
        <name>Mn(2+)</name>
        <dbReference type="ChEBI" id="CHEBI:29035"/>
        <label>2</label>
    </ligand>
</feature>
<dbReference type="GO" id="GO:0046872">
    <property type="term" value="F:metal ion binding"/>
    <property type="evidence" value="ECO:0007669"/>
    <property type="project" value="UniProtKB-KW"/>
</dbReference>
<dbReference type="PANTHER" id="PTHR11014">
    <property type="entry name" value="PEPTIDASE M20 FAMILY MEMBER"/>
    <property type="match status" value="1"/>
</dbReference>
<dbReference type="Proteomes" id="UP000005384">
    <property type="component" value="Unassembled WGS sequence"/>
</dbReference>
<dbReference type="Gene3D" id="3.40.630.10">
    <property type="entry name" value="Zn peptidases"/>
    <property type="match status" value="1"/>
</dbReference>
<dbReference type="Gene3D" id="3.30.70.360">
    <property type="match status" value="1"/>
</dbReference>